<keyword evidence="2" id="KW-1185">Reference proteome</keyword>
<dbReference type="EMBL" id="NAJO01000047">
    <property type="protein sequence ID" value="OQN98199.1"/>
    <property type="molecule type" value="Genomic_DNA"/>
</dbReference>
<evidence type="ECO:0000313" key="1">
    <source>
        <dbReference type="EMBL" id="OQN98199.1"/>
    </source>
</evidence>
<dbReference type="Proteomes" id="UP000192596">
    <property type="component" value="Unassembled WGS sequence"/>
</dbReference>
<accession>A0A1V8SGJ2</accession>
<dbReference type="InParanoid" id="A0A1V8SGJ2"/>
<gene>
    <name evidence="1" type="ORF">B0A48_15475</name>
</gene>
<reference evidence="2" key="1">
    <citation type="submission" date="2017-03" db="EMBL/GenBank/DDBJ databases">
        <title>Genomes of endolithic fungi from Antarctica.</title>
        <authorList>
            <person name="Coleine C."/>
            <person name="Masonjones S."/>
            <person name="Stajich J.E."/>
        </authorList>
    </citation>
    <scope>NUCLEOTIDE SEQUENCE [LARGE SCALE GENOMIC DNA]</scope>
    <source>
        <strain evidence="2">CCFEE 5527</strain>
    </source>
</reference>
<protein>
    <submittedName>
        <fullName evidence="1">Uncharacterized protein</fullName>
    </submittedName>
</protein>
<comment type="caution">
    <text evidence="1">The sequence shown here is derived from an EMBL/GenBank/DDBJ whole genome shotgun (WGS) entry which is preliminary data.</text>
</comment>
<evidence type="ECO:0000313" key="2">
    <source>
        <dbReference type="Proteomes" id="UP000192596"/>
    </source>
</evidence>
<organism evidence="1 2">
    <name type="scientific">Cryoendolithus antarcticus</name>
    <dbReference type="NCBI Taxonomy" id="1507870"/>
    <lineage>
        <taxon>Eukaryota</taxon>
        <taxon>Fungi</taxon>
        <taxon>Dikarya</taxon>
        <taxon>Ascomycota</taxon>
        <taxon>Pezizomycotina</taxon>
        <taxon>Dothideomycetes</taxon>
        <taxon>Dothideomycetidae</taxon>
        <taxon>Cladosporiales</taxon>
        <taxon>Cladosporiaceae</taxon>
        <taxon>Cryoendolithus</taxon>
    </lineage>
</organism>
<proteinExistence type="predicted"/>
<name>A0A1V8SGJ2_9PEZI</name>
<dbReference type="AlphaFoldDB" id="A0A1V8SGJ2"/>
<sequence length="419" mass="46304">MVSQVHLDLTSVGDRIAAEIKDALKDLKIHNDKSLTELADRLAAEFAPALSDFKAEQDSILTAEDIGKSVGTAIGKHLMELDAKITKTGSVIEHLDKDLRNEDASTVVKSPRELEDVRDTGITPVEAFRNAVEFEYGPDAASCDPHTIGELVINEVHSSTHSPKLAPNNTITPLEISKQIGEKVIDHLIKQKIGIAPDAKVACYAAACRYFRERFTIDNVEALLDGVFGLCVQVEAVLDQEWEGSDGTQNAGEMRGGVWYDYGARRKDGAFAKQLLEVLSEQLAEQKHLHGEEAEKCDHSAHEVKQVYDGLDAAALRDQILANVRRLTRLGSVHPTPEIELIVDKDVTFYVASFVVLTHVGEVSDVCRIRETRICRCVAAQSTLKALQSLFEISMKALEDARQHLKDENWLVDRHVKVA</sequence>